<dbReference type="FunFam" id="3.40.50.2300:FF:000018">
    <property type="entry name" value="DNA-binding transcriptional regulator NtrC"/>
    <property type="match status" value="1"/>
</dbReference>
<evidence type="ECO:0000256" key="5">
    <source>
        <dbReference type="ARBA" id="ARBA00023015"/>
    </source>
</evidence>
<dbReference type="Gene3D" id="1.10.8.60">
    <property type="match status" value="1"/>
</dbReference>
<dbReference type="InterPro" id="IPR003593">
    <property type="entry name" value="AAA+_ATPase"/>
</dbReference>
<dbReference type="Pfam" id="PF25601">
    <property type="entry name" value="AAA_lid_14"/>
    <property type="match status" value="1"/>
</dbReference>
<dbReference type="Gene3D" id="3.40.50.300">
    <property type="entry name" value="P-loop containing nucleotide triphosphate hydrolases"/>
    <property type="match status" value="1"/>
</dbReference>
<accession>A0A0D2J6Z5</accession>
<dbReference type="PRINTS" id="PR01590">
    <property type="entry name" value="HTHFIS"/>
</dbReference>
<dbReference type="InterPro" id="IPR025662">
    <property type="entry name" value="Sigma_54_int_dom_ATP-bd_1"/>
</dbReference>
<keyword evidence="3" id="KW-0067">ATP-binding</keyword>
<evidence type="ECO:0000256" key="6">
    <source>
        <dbReference type="ARBA" id="ARBA00023163"/>
    </source>
</evidence>
<feature type="domain" description="Sigma-54 factor interaction" evidence="8">
    <location>
        <begin position="145"/>
        <end position="376"/>
    </location>
</feature>
<dbReference type="InterPro" id="IPR002078">
    <property type="entry name" value="Sigma_54_int"/>
</dbReference>
<dbReference type="PROSITE" id="PS00675">
    <property type="entry name" value="SIGMA54_INTERACT_1"/>
    <property type="match status" value="1"/>
</dbReference>
<dbReference type="InterPro" id="IPR027417">
    <property type="entry name" value="P-loop_NTPase"/>
</dbReference>
<feature type="domain" description="Response regulatory" evidence="9">
    <location>
        <begin position="6"/>
        <end position="120"/>
    </location>
</feature>
<dbReference type="Pfam" id="PF00072">
    <property type="entry name" value="Response_reg"/>
    <property type="match status" value="1"/>
</dbReference>
<evidence type="ECO:0000256" key="3">
    <source>
        <dbReference type="ARBA" id="ARBA00022840"/>
    </source>
</evidence>
<evidence type="ECO:0000256" key="2">
    <source>
        <dbReference type="ARBA" id="ARBA00022741"/>
    </source>
</evidence>
<dbReference type="InterPro" id="IPR009057">
    <property type="entry name" value="Homeodomain-like_sf"/>
</dbReference>
<keyword evidence="2" id="KW-0547">Nucleotide-binding</keyword>
<evidence type="ECO:0000259" key="8">
    <source>
        <dbReference type="PROSITE" id="PS50045"/>
    </source>
</evidence>
<protein>
    <submittedName>
        <fullName evidence="10">Fis family transcriptional regulator</fullName>
    </submittedName>
</protein>
<dbReference type="SMART" id="SM00448">
    <property type="entry name" value="REC"/>
    <property type="match status" value="1"/>
</dbReference>
<gene>
    <name evidence="10" type="ORF">X474_24665</name>
</gene>
<name>A0A0D2J6Z5_9BACT</name>
<keyword evidence="1 7" id="KW-0597">Phosphoprotein</keyword>
<dbReference type="Pfam" id="PF00158">
    <property type="entry name" value="Sigma54_activat"/>
    <property type="match status" value="1"/>
</dbReference>
<dbReference type="FunFam" id="3.40.50.300:FF:000006">
    <property type="entry name" value="DNA-binding transcriptional regulator NtrC"/>
    <property type="match status" value="1"/>
</dbReference>
<dbReference type="Gene3D" id="1.10.10.60">
    <property type="entry name" value="Homeodomain-like"/>
    <property type="match status" value="1"/>
</dbReference>
<evidence type="ECO:0000313" key="11">
    <source>
        <dbReference type="Proteomes" id="UP000032233"/>
    </source>
</evidence>
<dbReference type="PANTHER" id="PTHR32071">
    <property type="entry name" value="TRANSCRIPTIONAL REGULATORY PROTEIN"/>
    <property type="match status" value="1"/>
</dbReference>
<dbReference type="SUPFAM" id="SSF46689">
    <property type="entry name" value="Homeodomain-like"/>
    <property type="match status" value="1"/>
</dbReference>
<dbReference type="Proteomes" id="UP000032233">
    <property type="component" value="Unassembled WGS sequence"/>
</dbReference>
<dbReference type="InterPro" id="IPR002197">
    <property type="entry name" value="HTH_Fis"/>
</dbReference>
<dbReference type="AlphaFoldDB" id="A0A0D2J6Z5"/>
<dbReference type="InParanoid" id="A0A0D2J6Z5"/>
<dbReference type="PROSITE" id="PS50045">
    <property type="entry name" value="SIGMA54_INTERACT_4"/>
    <property type="match status" value="1"/>
</dbReference>
<organism evidence="10 11">
    <name type="scientific">Dethiosulfatarculus sandiegensis</name>
    <dbReference type="NCBI Taxonomy" id="1429043"/>
    <lineage>
        <taxon>Bacteria</taxon>
        <taxon>Pseudomonadati</taxon>
        <taxon>Thermodesulfobacteriota</taxon>
        <taxon>Desulfarculia</taxon>
        <taxon>Desulfarculales</taxon>
        <taxon>Desulfarculaceae</taxon>
        <taxon>Dethiosulfatarculus</taxon>
    </lineage>
</organism>
<reference evidence="10 11" key="1">
    <citation type="submission" date="2013-11" db="EMBL/GenBank/DDBJ databases">
        <title>Metagenomic analysis of a methanogenic consortium involved in long chain n-alkane degradation.</title>
        <authorList>
            <person name="Davidova I.A."/>
            <person name="Callaghan A.V."/>
            <person name="Wawrik B."/>
            <person name="Pruitt S."/>
            <person name="Marks C."/>
            <person name="Duncan K.E."/>
            <person name="Suflita J.M."/>
        </authorList>
    </citation>
    <scope>NUCLEOTIDE SEQUENCE [LARGE SCALE GENOMIC DNA]</scope>
    <source>
        <strain evidence="10 11">SPR</strain>
    </source>
</reference>
<dbReference type="InterPro" id="IPR025943">
    <property type="entry name" value="Sigma_54_int_dom_ATP-bd_2"/>
</dbReference>
<dbReference type="GO" id="GO:0000160">
    <property type="term" value="P:phosphorelay signal transduction system"/>
    <property type="evidence" value="ECO:0007669"/>
    <property type="project" value="UniProtKB-KW"/>
</dbReference>
<proteinExistence type="predicted"/>
<dbReference type="InterPro" id="IPR001789">
    <property type="entry name" value="Sig_transdc_resp-reg_receiver"/>
</dbReference>
<evidence type="ECO:0000256" key="7">
    <source>
        <dbReference type="PROSITE-ProRule" id="PRU00169"/>
    </source>
</evidence>
<keyword evidence="6" id="KW-0804">Transcription</keyword>
<dbReference type="GO" id="GO:0005524">
    <property type="term" value="F:ATP binding"/>
    <property type="evidence" value="ECO:0007669"/>
    <property type="project" value="UniProtKB-KW"/>
</dbReference>
<dbReference type="InterPro" id="IPR058031">
    <property type="entry name" value="AAA_lid_NorR"/>
</dbReference>
<dbReference type="Gene3D" id="3.40.50.2300">
    <property type="match status" value="1"/>
</dbReference>
<dbReference type="RefSeq" id="WP_044352058.1">
    <property type="nucleotide sequence ID" value="NZ_AZAC01000056.1"/>
</dbReference>
<dbReference type="SMART" id="SM00382">
    <property type="entry name" value="AAA"/>
    <property type="match status" value="1"/>
</dbReference>
<evidence type="ECO:0000313" key="10">
    <source>
        <dbReference type="EMBL" id="KIX11446.1"/>
    </source>
</evidence>
<keyword evidence="4" id="KW-0902">Two-component regulatory system</keyword>
<dbReference type="PROSITE" id="PS00676">
    <property type="entry name" value="SIGMA54_INTERACT_2"/>
    <property type="match status" value="1"/>
</dbReference>
<evidence type="ECO:0000256" key="1">
    <source>
        <dbReference type="ARBA" id="ARBA00022553"/>
    </source>
</evidence>
<evidence type="ECO:0000259" key="9">
    <source>
        <dbReference type="PROSITE" id="PS50110"/>
    </source>
</evidence>
<dbReference type="SUPFAM" id="SSF52540">
    <property type="entry name" value="P-loop containing nucleoside triphosphate hydrolases"/>
    <property type="match status" value="1"/>
</dbReference>
<comment type="caution">
    <text evidence="10">The sequence shown here is derived from an EMBL/GenBank/DDBJ whole genome shotgun (WGS) entry which is preliminary data.</text>
</comment>
<evidence type="ECO:0000256" key="4">
    <source>
        <dbReference type="ARBA" id="ARBA00023012"/>
    </source>
</evidence>
<keyword evidence="5" id="KW-0805">Transcription regulation</keyword>
<dbReference type="OrthoDB" id="9763792at2"/>
<dbReference type="PROSITE" id="PS50110">
    <property type="entry name" value="RESPONSE_REGULATORY"/>
    <property type="match status" value="1"/>
</dbReference>
<dbReference type="Pfam" id="PF02954">
    <property type="entry name" value="HTH_8"/>
    <property type="match status" value="1"/>
</dbReference>
<keyword evidence="11" id="KW-1185">Reference proteome</keyword>
<dbReference type="GO" id="GO:0043565">
    <property type="term" value="F:sequence-specific DNA binding"/>
    <property type="evidence" value="ECO:0007669"/>
    <property type="project" value="InterPro"/>
</dbReference>
<dbReference type="GO" id="GO:0006355">
    <property type="term" value="P:regulation of DNA-templated transcription"/>
    <property type="evidence" value="ECO:0007669"/>
    <property type="project" value="InterPro"/>
</dbReference>
<dbReference type="InterPro" id="IPR011006">
    <property type="entry name" value="CheY-like_superfamily"/>
</dbReference>
<sequence length="450" mass="50662">MSKYLRILVIDDDYGVRESCRRAFARTEHEVEMVENGAEGMELLGRSTYDVILLDLRLPDVDGMGLLRQIREQDPGTEVIIISGYGSVDVAVAAMKNGAFDFVPKPFTPAELRAAVEKAHQQRDLVLENAYLKEELKRKNEGSDIVSRSPLMKKILNVITRVAPTDTTVLITGESGTGKGLLAKYIHQLSPRRDHPFVAVDCSTLVPTLFESELFGHAKGSFTGAGKSKIGKFELSNGGTLFLDEVSNISLEIQAKLLRAVEERTVFKVGSNREIRVDTRLVAATNRSLSKAVEAGTFREDLYYRLNVMPVNLPPLRERPEDIPVLAEYFLEKFAGLALGRERRKTFTKGALELLSHHTWPGNVREMENTVQRLVILADDRQIEEADIRFAMPTIKDEERGELMRLVDVERMYIQKALRKMSGQRTLTAKALGIDRKTLRQKMRKYGLDA</sequence>
<dbReference type="EMBL" id="AZAC01000056">
    <property type="protein sequence ID" value="KIX11446.1"/>
    <property type="molecule type" value="Genomic_DNA"/>
</dbReference>
<dbReference type="STRING" id="1429043.X474_24665"/>
<dbReference type="CDD" id="cd00009">
    <property type="entry name" value="AAA"/>
    <property type="match status" value="1"/>
</dbReference>
<dbReference type="SUPFAM" id="SSF52172">
    <property type="entry name" value="CheY-like"/>
    <property type="match status" value="1"/>
</dbReference>
<feature type="modified residue" description="4-aspartylphosphate" evidence="7">
    <location>
        <position position="55"/>
    </location>
</feature>